<dbReference type="STRING" id="1056495.Calag_0704"/>
<name>L0AAJ4_CALLD</name>
<dbReference type="Pfam" id="PF01661">
    <property type="entry name" value="Macro"/>
    <property type="match status" value="1"/>
</dbReference>
<dbReference type="PANTHER" id="PTHR11106">
    <property type="entry name" value="GANGLIOSIDE INDUCED DIFFERENTIATION ASSOCIATED PROTEIN 2-RELATED"/>
    <property type="match status" value="1"/>
</dbReference>
<evidence type="ECO:0000313" key="3">
    <source>
        <dbReference type="Proteomes" id="UP000010469"/>
    </source>
</evidence>
<feature type="domain" description="Macro" evidence="1">
    <location>
        <begin position="1"/>
        <end position="176"/>
    </location>
</feature>
<dbReference type="OrthoDB" id="15450at2157"/>
<sequence length="180" mass="19742">MHMFKLNNTVILIKLGDITQEEVEAIVNPANSYLIMGGGVAGAIKKKGGKIIEEEALKYSPIDIGKAVLTNAGKLKARFVIHSPTMKYPGELTNENNVRSSIKAALKIALEKGIKSIAFPGMGTGVGGISYNLGAKILIEEIKEFVEKNDHFEIIEIVAYEKEFYDELEKYAVSLLSNRI</sequence>
<dbReference type="Gene3D" id="3.40.220.10">
    <property type="entry name" value="Leucine Aminopeptidase, subunit E, domain 1"/>
    <property type="match status" value="1"/>
</dbReference>
<dbReference type="FunCoup" id="L0AAJ4">
    <property type="interactions" value="47"/>
</dbReference>
<dbReference type="EMBL" id="CP003378">
    <property type="protein sequence ID" value="AFZ70449.1"/>
    <property type="molecule type" value="Genomic_DNA"/>
</dbReference>
<dbReference type="AlphaFoldDB" id="L0AAJ4"/>
<dbReference type="PROSITE" id="PS51154">
    <property type="entry name" value="MACRO"/>
    <property type="match status" value="1"/>
</dbReference>
<gene>
    <name evidence="2" type="ordered locus">Calag_0704</name>
</gene>
<dbReference type="InParanoid" id="L0AAJ4"/>
<dbReference type="InterPro" id="IPR043472">
    <property type="entry name" value="Macro_dom-like"/>
</dbReference>
<dbReference type="SMART" id="SM00506">
    <property type="entry name" value="A1pp"/>
    <property type="match status" value="1"/>
</dbReference>
<dbReference type="KEGG" id="clg:Calag_0704"/>
<proteinExistence type="predicted"/>
<accession>L0AAJ4</accession>
<dbReference type="GeneID" id="14211964"/>
<keyword evidence="3" id="KW-1185">Reference proteome</keyword>
<dbReference type="HOGENOM" id="CLU_046550_7_2_2"/>
<organism evidence="2 3">
    <name type="scientific">Caldisphaera lagunensis (strain DSM 15908 / JCM 11604 / ANMR 0165 / IC-154)</name>
    <dbReference type="NCBI Taxonomy" id="1056495"/>
    <lineage>
        <taxon>Archaea</taxon>
        <taxon>Thermoproteota</taxon>
        <taxon>Thermoprotei</taxon>
        <taxon>Acidilobales</taxon>
        <taxon>Caldisphaeraceae</taxon>
        <taxon>Caldisphaera</taxon>
    </lineage>
</organism>
<dbReference type="Proteomes" id="UP000010469">
    <property type="component" value="Chromosome"/>
</dbReference>
<evidence type="ECO:0000259" key="1">
    <source>
        <dbReference type="PROSITE" id="PS51154"/>
    </source>
</evidence>
<dbReference type="RefSeq" id="WP_015232347.1">
    <property type="nucleotide sequence ID" value="NC_019791.1"/>
</dbReference>
<dbReference type="PANTHER" id="PTHR11106:SF111">
    <property type="entry name" value="MACRO DOMAIN-CONTAINING PROTEIN"/>
    <property type="match status" value="1"/>
</dbReference>
<dbReference type="eggNOG" id="arCOG04225">
    <property type="taxonomic scope" value="Archaea"/>
</dbReference>
<evidence type="ECO:0000313" key="2">
    <source>
        <dbReference type="EMBL" id="AFZ70449.1"/>
    </source>
</evidence>
<reference evidence="3" key="1">
    <citation type="submission" date="2012-03" db="EMBL/GenBank/DDBJ databases">
        <title>Complete genome of Caldisphaera lagunensis DSM 15908.</title>
        <authorList>
            <person name="Lucas S."/>
            <person name="Copeland A."/>
            <person name="Lapidus A."/>
            <person name="Glavina del Rio T."/>
            <person name="Dalin E."/>
            <person name="Tice H."/>
            <person name="Bruce D."/>
            <person name="Goodwin L."/>
            <person name="Pitluck S."/>
            <person name="Peters L."/>
            <person name="Mikhailova N."/>
            <person name="Teshima H."/>
            <person name="Kyrpides N."/>
            <person name="Mavromatis K."/>
            <person name="Ivanova N."/>
            <person name="Brettin T."/>
            <person name="Detter J.C."/>
            <person name="Han C."/>
            <person name="Larimer F."/>
            <person name="Land M."/>
            <person name="Hauser L."/>
            <person name="Markowitz V."/>
            <person name="Cheng J.-F."/>
            <person name="Hugenholtz P."/>
            <person name="Woyke T."/>
            <person name="Wu D."/>
            <person name="Spring S."/>
            <person name="Schroeder M."/>
            <person name="Brambilla E."/>
            <person name="Klenk H.-P."/>
            <person name="Eisen J.A."/>
        </authorList>
    </citation>
    <scope>NUCLEOTIDE SEQUENCE [LARGE SCALE GENOMIC DNA]</scope>
    <source>
        <strain evidence="3">DSM 15908 / JCM 11604 / IC-154</strain>
    </source>
</reference>
<dbReference type="InterPro" id="IPR002589">
    <property type="entry name" value="Macro_dom"/>
</dbReference>
<protein>
    <submittedName>
        <fullName evidence="2">Putative phosphatase, C-terminal domain of histone macro H2A1 like protein</fullName>
    </submittedName>
</protein>
<dbReference type="SUPFAM" id="SSF52949">
    <property type="entry name" value="Macro domain-like"/>
    <property type="match status" value="1"/>
</dbReference>